<organism evidence="3 4">
    <name type="scientific">Actinotalea ferrariae CF5-4</name>
    <dbReference type="NCBI Taxonomy" id="948458"/>
    <lineage>
        <taxon>Bacteria</taxon>
        <taxon>Bacillati</taxon>
        <taxon>Actinomycetota</taxon>
        <taxon>Actinomycetes</taxon>
        <taxon>Micrococcales</taxon>
        <taxon>Cellulomonadaceae</taxon>
        <taxon>Actinotalea</taxon>
    </lineage>
</organism>
<evidence type="ECO:0000313" key="4">
    <source>
        <dbReference type="Proteomes" id="UP000019753"/>
    </source>
</evidence>
<dbReference type="AlphaFoldDB" id="A0A021VSL9"/>
<gene>
    <name evidence="3" type="ORF">N866_14965</name>
</gene>
<reference evidence="3 4" key="1">
    <citation type="submission" date="2014-01" db="EMBL/GenBank/DDBJ databases">
        <title>Actinotalea ferrariae CF5-4.</title>
        <authorList>
            <person name="Chen F."/>
            <person name="Li Y."/>
            <person name="Wang G."/>
        </authorList>
    </citation>
    <scope>NUCLEOTIDE SEQUENCE [LARGE SCALE GENOMIC DNA]</scope>
    <source>
        <strain evidence="3 4">CF5-4</strain>
    </source>
</reference>
<dbReference type="EMBL" id="AXCW01000045">
    <property type="protein sequence ID" value="EYR64156.1"/>
    <property type="molecule type" value="Genomic_DNA"/>
</dbReference>
<evidence type="ECO:0000256" key="2">
    <source>
        <dbReference type="SAM" id="Phobius"/>
    </source>
</evidence>
<keyword evidence="2" id="KW-1133">Transmembrane helix</keyword>
<keyword evidence="4" id="KW-1185">Reference proteome</keyword>
<proteinExistence type="predicted"/>
<evidence type="ECO:0000313" key="3">
    <source>
        <dbReference type="EMBL" id="EYR64156.1"/>
    </source>
</evidence>
<keyword evidence="2" id="KW-0812">Transmembrane</keyword>
<feature type="compositionally biased region" description="Low complexity" evidence="1">
    <location>
        <begin position="22"/>
        <end position="32"/>
    </location>
</feature>
<name>A0A021VSL9_9CELL</name>
<accession>A0A021VSL9</accession>
<sequence>MRMTDRDDLPGADQRAGATPDEPGATTPEDAPAAPPVHERWWWTGTFRAVLGGVVVGYQWPVLTSGEATVWNWVLAAVGAAIVVVGAWLVLSAYRRRG</sequence>
<comment type="caution">
    <text evidence="3">The sequence shown here is derived from an EMBL/GenBank/DDBJ whole genome shotgun (WGS) entry which is preliminary data.</text>
</comment>
<evidence type="ECO:0000256" key="1">
    <source>
        <dbReference type="SAM" id="MobiDB-lite"/>
    </source>
</evidence>
<evidence type="ECO:0008006" key="5">
    <source>
        <dbReference type="Google" id="ProtNLM"/>
    </source>
</evidence>
<keyword evidence="2" id="KW-0472">Membrane</keyword>
<feature type="transmembrane region" description="Helical" evidence="2">
    <location>
        <begin position="70"/>
        <end position="91"/>
    </location>
</feature>
<feature type="region of interest" description="Disordered" evidence="1">
    <location>
        <begin position="1"/>
        <end position="36"/>
    </location>
</feature>
<protein>
    <recommendedName>
        <fullName evidence="5">DUF2631 domain-containing protein</fullName>
    </recommendedName>
</protein>
<dbReference type="Proteomes" id="UP000019753">
    <property type="component" value="Unassembled WGS sequence"/>
</dbReference>